<dbReference type="InterPro" id="IPR040102">
    <property type="entry name" value="WDR41"/>
</dbReference>
<dbReference type="InterPro" id="IPR051980">
    <property type="entry name" value="WD_repeat_MORG1"/>
</dbReference>
<dbReference type="PROSITE" id="PS50082">
    <property type="entry name" value="WD_REPEATS_2"/>
    <property type="match status" value="3"/>
</dbReference>
<evidence type="ECO:0000256" key="2">
    <source>
        <dbReference type="ARBA" id="ARBA00022490"/>
    </source>
</evidence>
<dbReference type="OrthoDB" id="1068471at2759"/>
<dbReference type="GO" id="GO:0000398">
    <property type="term" value="P:mRNA splicing, via spliceosome"/>
    <property type="evidence" value="ECO:0007669"/>
    <property type="project" value="TreeGrafter"/>
</dbReference>
<dbReference type="InterPro" id="IPR036322">
    <property type="entry name" value="WD40_repeat_dom_sf"/>
</dbReference>
<evidence type="ECO:0000256" key="3">
    <source>
        <dbReference type="ARBA" id="ARBA00022574"/>
    </source>
</evidence>
<dbReference type="SUPFAM" id="SSF50978">
    <property type="entry name" value="WD40 repeat-like"/>
    <property type="match status" value="1"/>
</dbReference>
<dbReference type="Pfam" id="PF00400">
    <property type="entry name" value="WD40"/>
    <property type="match status" value="2"/>
</dbReference>
<accession>A0A6A6PUI4</accession>
<feature type="repeat" description="WD" evidence="6">
    <location>
        <begin position="289"/>
        <end position="324"/>
    </location>
</feature>
<evidence type="ECO:0000256" key="6">
    <source>
        <dbReference type="PROSITE-ProRule" id="PRU00221"/>
    </source>
</evidence>
<keyword evidence="4" id="KW-0677">Repeat</keyword>
<dbReference type="InterPro" id="IPR019775">
    <property type="entry name" value="WD40_repeat_CS"/>
</dbReference>
<dbReference type="PRINTS" id="PR00320">
    <property type="entry name" value="GPROTEINBRPT"/>
</dbReference>
<comment type="similarity">
    <text evidence="5">Belongs to the WD repeat MORG1 family.</text>
</comment>
<dbReference type="PROSITE" id="PS50294">
    <property type="entry name" value="WD_REPEATS_REGION"/>
    <property type="match status" value="3"/>
</dbReference>
<dbReference type="PANTHER" id="PTHR22842">
    <property type="entry name" value="WD40 REPEAT PROTEIN"/>
    <property type="match status" value="1"/>
</dbReference>
<protein>
    <submittedName>
        <fullName evidence="7">WD40-repeat-containing domain protein</fullName>
    </submittedName>
</protein>
<feature type="repeat" description="WD" evidence="6">
    <location>
        <begin position="103"/>
        <end position="150"/>
    </location>
</feature>
<dbReference type="PANTHER" id="PTHR22842:SF3">
    <property type="entry name" value="WD REPEAT DOMAIN-CONTAINING PROTEIN 83"/>
    <property type="match status" value="1"/>
</dbReference>
<keyword evidence="8" id="KW-1185">Reference proteome</keyword>
<dbReference type="GO" id="GO:0005737">
    <property type="term" value="C:cytoplasm"/>
    <property type="evidence" value="ECO:0007669"/>
    <property type="project" value="UniProtKB-SubCell"/>
</dbReference>
<dbReference type="InterPro" id="IPR020472">
    <property type="entry name" value="WD40_PAC1"/>
</dbReference>
<keyword evidence="2" id="KW-0963">Cytoplasm</keyword>
<dbReference type="Pfam" id="PF25178">
    <property type="entry name" value="Beta-prop_WDR41"/>
    <property type="match status" value="1"/>
</dbReference>
<evidence type="ECO:0000256" key="1">
    <source>
        <dbReference type="ARBA" id="ARBA00004496"/>
    </source>
</evidence>
<dbReference type="InterPro" id="IPR001680">
    <property type="entry name" value="WD40_rpt"/>
</dbReference>
<gene>
    <name evidence="7" type="ORF">BDY17DRAFT_324369</name>
</gene>
<dbReference type="RefSeq" id="XP_033590222.1">
    <property type="nucleotide sequence ID" value="XM_033737176.1"/>
</dbReference>
<evidence type="ECO:0000256" key="5">
    <source>
        <dbReference type="ARBA" id="ARBA00038145"/>
    </source>
</evidence>
<evidence type="ECO:0000256" key="4">
    <source>
        <dbReference type="ARBA" id="ARBA00022737"/>
    </source>
</evidence>
<proteinExistence type="inferred from homology"/>
<evidence type="ECO:0000313" key="8">
    <source>
        <dbReference type="Proteomes" id="UP000799767"/>
    </source>
</evidence>
<dbReference type="PROSITE" id="PS00678">
    <property type="entry name" value="WD_REPEATS_1"/>
    <property type="match status" value="1"/>
</dbReference>
<keyword evidence="3 6" id="KW-0853">WD repeat</keyword>
<reference evidence="7" key="1">
    <citation type="journal article" date="2020" name="Stud. Mycol.">
        <title>101 Dothideomycetes genomes: a test case for predicting lifestyles and emergence of pathogens.</title>
        <authorList>
            <person name="Haridas S."/>
            <person name="Albert R."/>
            <person name="Binder M."/>
            <person name="Bloem J."/>
            <person name="Labutti K."/>
            <person name="Salamov A."/>
            <person name="Andreopoulos B."/>
            <person name="Baker S."/>
            <person name="Barry K."/>
            <person name="Bills G."/>
            <person name="Bluhm B."/>
            <person name="Cannon C."/>
            <person name="Castanera R."/>
            <person name="Culley D."/>
            <person name="Daum C."/>
            <person name="Ezra D."/>
            <person name="Gonzalez J."/>
            <person name="Henrissat B."/>
            <person name="Kuo A."/>
            <person name="Liang C."/>
            <person name="Lipzen A."/>
            <person name="Lutzoni F."/>
            <person name="Magnuson J."/>
            <person name="Mondo S."/>
            <person name="Nolan M."/>
            <person name="Ohm R."/>
            <person name="Pangilinan J."/>
            <person name="Park H.-J."/>
            <person name="Ramirez L."/>
            <person name="Alfaro M."/>
            <person name="Sun H."/>
            <person name="Tritt A."/>
            <person name="Yoshinaga Y."/>
            <person name="Zwiers L.-H."/>
            <person name="Turgeon B."/>
            <person name="Goodwin S."/>
            <person name="Spatafora J."/>
            <person name="Crous P."/>
            <person name="Grigoriev I."/>
        </authorList>
    </citation>
    <scope>NUCLEOTIDE SEQUENCE</scope>
    <source>
        <strain evidence="7">CBS 113389</strain>
    </source>
</reference>
<dbReference type="InterPro" id="IPR015943">
    <property type="entry name" value="WD40/YVTN_repeat-like_dom_sf"/>
</dbReference>
<organism evidence="7 8">
    <name type="scientific">Neohortaea acidophila</name>
    <dbReference type="NCBI Taxonomy" id="245834"/>
    <lineage>
        <taxon>Eukaryota</taxon>
        <taxon>Fungi</taxon>
        <taxon>Dikarya</taxon>
        <taxon>Ascomycota</taxon>
        <taxon>Pezizomycotina</taxon>
        <taxon>Dothideomycetes</taxon>
        <taxon>Dothideomycetidae</taxon>
        <taxon>Mycosphaerellales</taxon>
        <taxon>Teratosphaeriaceae</taxon>
        <taxon>Neohortaea</taxon>
    </lineage>
</organism>
<dbReference type="GeneID" id="54478178"/>
<dbReference type="GO" id="GO:0071013">
    <property type="term" value="C:catalytic step 2 spliceosome"/>
    <property type="evidence" value="ECO:0007669"/>
    <property type="project" value="TreeGrafter"/>
</dbReference>
<dbReference type="EMBL" id="MU001635">
    <property type="protein sequence ID" value="KAF2483652.1"/>
    <property type="molecule type" value="Genomic_DNA"/>
</dbReference>
<comment type="subcellular location">
    <subcellularLocation>
        <location evidence="1">Cytoplasm</location>
    </subcellularLocation>
</comment>
<dbReference type="CDD" id="cd00200">
    <property type="entry name" value="WD40"/>
    <property type="match status" value="1"/>
</dbReference>
<dbReference type="SMART" id="SM00320">
    <property type="entry name" value="WD40"/>
    <property type="match status" value="6"/>
</dbReference>
<feature type="repeat" description="WD" evidence="6">
    <location>
        <begin position="61"/>
        <end position="102"/>
    </location>
</feature>
<sequence>MSTAPAFPTTRLTTLQPPTNSPIHALTYSSGTGQFLLTGSADRQIRLYNPTSTKRPLIQTYAAHGYEVLDLAVSADNSRFASVGGDKLVFLWDVSTAQTTRRFGGHAGRVNAVCFGGEDSGGAGESVVVSGSFDGTVKVWDLRSRSEKAIVTFAEARDSVSCVRVVGGEIYAGSVDGKVRVYDLALGCVDVDVLGASVTAVTPAKAGDSYLVSTLDNKLRLMDRTQGKCLQTFEHTGFKNDTYRVRSTLAMADAYAVSGAENGKVCVWDVLSGELKEELWHMEGEEAKEATKKSVVSAVAWNQMRKQLASAGGDGTVAVWGVSE</sequence>
<evidence type="ECO:0000313" key="7">
    <source>
        <dbReference type="EMBL" id="KAF2483652.1"/>
    </source>
</evidence>
<name>A0A6A6PUI4_9PEZI</name>
<dbReference type="Proteomes" id="UP000799767">
    <property type="component" value="Unassembled WGS sequence"/>
</dbReference>
<dbReference type="AlphaFoldDB" id="A0A6A6PUI4"/>
<dbReference type="Gene3D" id="2.130.10.10">
    <property type="entry name" value="YVTN repeat-like/Quinoprotein amine dehydrogenase"/>
    <property type="match status" value="2"/>
</dbReference>